<accession>A0ABW9ZUG3</accession>
<feature type="transmembrane region" description="Helical" evidence="1">
    <location>
        <begin position="12"/>
        <end position="32"/>
    </location>
</feature>
<feature type="transmembrane region" description="Helical" evidence="1">
    <location>
        <begin position="123"/>
        <end position="142"/>
    </location>
</feature>
<evidence type="ECO:0008006" key="4">
    <source>
        <dbReference type="Google" id="ProtNLM"/>
    </source>
</evidence>
<protein>
    <recommendedName>
        <fullName evidence="4">Cytochrome B</fullName>
    </recommendedName>
</protein>
<evidence type="ECO:0000313" key="3">
    <source>
        <dbReference type="Proteomes" id="UP000753802"/>
    </source>
</evidence>
<organism evidence="2 3">
    <name type="scientific">Sediminibacterium roseum</name>
    <dbReference type="NCBI Taxonomy" id="1978412"/>
    <lineage>
        <taxon>Bacteria</taxon>
        <taxon>Pseudomonadati</taxon>
        <taxon>Bacteroidota</taxon>
        <taxon>Chitinophagia</taxon>
        <taxon>Chitinophagales</taxon>
        <taxon>Chitinophagaceae</taxon>
        <taxon>Sediminibacterium</taxon>
    </lineage>
</organism>
<proteinExistence type="predicted"/>
<keyword evidence="1" id="KW-0472">Membrane</keyword>
<gene>
    <name evidence="2" type="ORF">GWC95_12710</name>
</gene>
<evidence type="ECO:0000313" key="2">
    <source>
        <dbReference type="EMBL" id="NCI50792.1"/>
    </source>
</evidence>
<dbReference type="Proteomes" id="UP000753802">
    <property type="component" value="Unassembled WGS sequence"/>
</dbReference>
<keyword evidence="1" id="KW-1133">Transmembrane helix</keyword>
<feature type="transmembrane region" description="Helical" evidence="1">
    <location>
        <begin position="44"/>
        <end position="64"/>
    </location>
</feature>
<reference evidence="2 3" key="1">
    <citation type="submission" date="2020-01" db="EMBL/GenBank/DDBJ databases">
        <title>Genome analysis.</title>
        <authorList>
            <person name="Wu S."/>
            <person name="Wang G."/>
        </authorList>
    </citation>
    <scope>NUCLEOTIDE SEQUENCE [LARGE SCALE GENOMIC DNA]</scope>
    <source>
        <strain evidence="2 3">SYL130</strain>
    </source>
</reference>
<dbReference type="EMBL" id="JAACJS010000015">
    <property type="protein sequence ID" value="NCI50792.1"/>
    <property type="molecule type" value="Genomic_DNA"/>
</dbReference>
<sequence>MDTGLLHLHNLMRWVILVLLLVSIFKALSGWQGKKTFSPGDKKVWLFTMISAHITLLVGLYQVTFGRYGFTKLPEGTNIMKEKFYRFFLVEHPVGMIIAIVLITLAHGMSKKAVPDETKYRKAFFYLLIALIVILATVPWPFREVVGRPLFPGMN</sequence>
<comment type="caution">
    <text evidence="2">The sequence shown here is derived from an EMBL/GenBank/DDBJ whole genome shotgun (WGS) entry which is preliminary data.</text>
</comment>
<feature type="transmembrane region" description="Helical" evidence="1">
    <location>
        <begin position="84"/>
        <end position="103"/>
    </location>
</feature>
<keyword evidence="1" id="KW-0812">Transmembrane</keyword>
<keyword evidence="3" id="KW-1185">Reference proteome</keyword>
<name>A0ABW9ZUG3_9BACT</name>
<evidence type="ECO:0000256" key="1">
    <source>
        <dbReference type="SAM" id="Phobius"/>
    </source>
</evidence>